<evidence type="ECO:0000313" key="1">
    <source>
        <dbReference type="EMBL" id="CZS90908.1"/>
    </source>
</evidence>
<reference evidence="2" key="1">
    <citation type="submission" date="2016-03" db="EMBL/GenBank/DDBJ databases">
        <authorList>
            <person name="Guldener U."/>
        </authorList>
    </citation>
    <scope>NUCLEOTIDE SEQUENCE [LARGE SCALE GENOMIC DNA]</scope>
    <source>
        <strain evidence="2">04CH-RAC-A.6.1</strain>
    </source>
</reference>
<organism evidence="1 2">
    <name type="scientific">Rhynchosporium agropyri</name>
    <dbReference type="NCBI Taxonomy" id="914238"/>
    <lineage>
        <taxon>Eukaryota</taxon>
        <taxon>Fungi</taxon>
        <taxon>Dikarya</taxon>
        <taxon>Ascomycota</taxon>
        <taxon>Pezizomycotina</taxon>
        <taxon>Leotiomycetes</taxon>
        <taxon>Helotiales</taxon>
        <taxon>Ploettnerulaceae</taxon>
        <taxon>Rhynchosporium</taxon>
    </lineage>
</organism>
<dbReference type="EMBL" id="FJUX01000006">
    <property type="protein sequence ID" value="CZS90908.1"/>
    <property type="molecule type" value="Genomic_DNA"/>
</dbReference>
<evidence type="ECO:0008006" key="3">
    <source>
        <dbReference type="Google" id="ProtNLM"/>
    </source>
</evidence>
<gene>
    <name evidence="1" type="ORF">RAG0_01784</name>
</gene>
<evidence type="ECO:0000313" key="2">
    <source>
        <dbReference type="Proteomes" id="UP000178912"/>
    </source>
</evidence>
<accession>A0A1E1JYI4</accession>
<keyword evidence="2" id="KW-1185">Reference proteome</keyword>
<dbReference type="Proteomes" id="UP000178912">
    <property type="component" value="Unassembled WGS sequence"/>
</dbReference>
<sequence>MSPGIYSGIVGSHPYQVDQIDTSGIQGDARQSVSQSVSALPCFAMPSLPCLALPCLNISGRSSDVSHGVHADRPTPYKYCTVQYFSLDYVITPDLPVAGIREARKWALDNPSELPRNAARIFDVKEDTLRQLIHRAKLKVAQSSIRLPKGRGSQNKILTPIQEEAIVQYYYDQWELKKTPYLYTIKTKPIEAIRLETHIEEEVRAWFQELGDEIARLQIDSRKKVLNMDESGIRVGCPSAEKVIVPVAIIQLYIPTQGSRKTVTVIETIRGDGKKTLPPFVICPGEHIILS</sequence>
<proteinExistence type="predicted"/>
<dbReference type="AlphaFoldDB" id="A0A1E1JYI4"/>
<protein>
    <recommendedName>
        <fullName evidence="3">HTH psq-type domain-containing protein</fullName>
    </recommendedName>
</protein>
<dbReference type="OrthoDB" id="3562866at2759"/>
<name>A0A1E1JYI4_9HELO</name>